<feature type="compositionally biased region" description="Basic and acidic residues" evidence="1">
    <location>
        <begin position="47"/>
        <end position="57"/>
    </location>
</feature>
<feature type="compositionally biased region" description="Polar residues" evidence="1">
    <location>
        <begin position="85"/>
        <end position="116"/>
    </location>
</feature>
<name>A0AAV6U0V7_9ARAC</name>
<feature type="compositionally biased region" description="Polar residues" evidence="1">
    <location>
        <begin position="1"/>
        <end position="13"/>
    </location>
</feature>
<feature type="region of interest" description="Disordered" evidence="1">
    <location>
        <begin position="1"/>
        <end position="267"/>
    </location>
</feature>
<keyword evidence="4" id="KW-1185">Reference proteome</keyword>
<dbReference type="Pfam" id="PF23672">
    <property type="entry name" value="DUF7153"/>
    <property type="match status" value="1"/>
</dbReference>
<organism evidence="3 4">
    <name type="scientific">Oedothorax gibbosus</name>
    <dbReference type="NCBI Taxonomy" id="931172"/>
    <lineage>
        <taxon>Eukaryota</taxon>
        <taxon>Metazoa</taxon>
        <taxon>Ecdysozoa</taxon>
        <taxon>Arthropoda</taxon>
        <taxon>Chelicerata</taxon>
        <taxon>Arachnida</taxon>
        <taxon>Araneae</taxon>
        <taxon>Araneomorphae</taxon>
        <taxon>Entelegynae</taxon>
        <taxon>Araneoidea</taxon>
        <taxon>Linyphiidae</taxon>
        <taxon>Erigoninae</taxon>
        <taxon>Oedothorax</taxon>
    </lineage>
</organism>
<dbReference type="PANTHER" id="PTHR22198:SF1">
    <property type="entry name" value="FERM DOMAIN-CONTAINING PROTEIN"/>
    <property type="match status" value="1"/>
</dbReference>
<evidence type="ECO:0000256" key="1">
    <source>
        <dbReference type="SAM" id="MobiDB-lite"/>
    </source>
</evidence>
<evidence type="ECO:0000313" key="4">
    <source>
        <dbReference type="Proteomes" id="UP000827092"/>
    </source>
</evidence>
<dbReference type="InterPro" id="IPR055577">
    <property type="entry name" value="DUF7153"/>
</dbReference>
<reference evidence="3 4" key="1">
    <citation type="journal article" date="2022" name="Nat. Ecol. Evol.">
        <title>A masculinizing supergene underlies an exaggerated male reproductive morph in a spider.</title>
        <authorList>
            <person name="Hendrickx F."/>
            <person name="De Corte Z."/>
            <person name="Sonet G."/>
            <person name="Van Belleghem S.M."/>
            <person name="Kostlbacher S."/>
            <person name="Vangestel C."/>
        </authorList>
    </citation>
    <scope>NUCLEOTIDE SEQUENCE [LARGE SCALE GENOMIC DNA]</scope>
    <source>
        <strain evidence="3">W744_W776</strain>
    </source>
</reference>
<protein>
    <recommendedName>
        <fullName evidence="2">DUF7153 domain-containing protein</fullName>
    </recommendedName>
</protein>
<dbReference type="AlphaFoldDB" id="A0AAV6U0V7"/>
<proteinExistence type="predicted"/>
<feature type="domain" description="DUF7153" evidence="2">
    <location>
        <begin position="296"/>
        <end position="455"/>
    </location>
</feature>
<accession>A0AAV6U0V7</accession>
<sequence length="460" mass="50779">MPPNSSDTVNPLVNISMRRAVPPGAGSTTPLALQRSEFEDFANAYRRTLEVPRREPPEPPPPRTVEDSRGDFGRSIKKLMKRPQGSPSTKNNRKSGIQRTPTVVYPSSSHSDTGPNTEMRPMSEKKQKRPLSANIDTASISSSPQTPPSIAISGQSAMSFIPPPDPGLRLSNPDIQQSPVVPTPVSRKSIKVPKNLTPLEKIPKNLTPPEKSPKNLTPPERIPKNLAPPDDHLSTLAPPPILSHVQAPTVTNQVKKKVSIQEDNRRSGTEVYPDAHCLILSGNNIGRFLPPRHVSTEFPFVTYLVVNGSRHELAQKVQCVGSKPMAPSLRQLHFLAGYEETITISRPPSSTFPEKPASNKTGYVISLYQVLPGDDSPRFEQNWVMWTGARQLYRTIPDYMGLKKISVHKSVVPTTQTINYCVICELTNVMDHLTDACVVIDHLRARCCGFTGIYRIIDAL</sequence>
<dbReference type="EMBL" id="JAFNEN010000814">
    <property type="protein sequence ID" value="KAG8177140.1"/>
    <property type="molecule type" value="Genomic_DNA"/>
</dbReference>
<comment type="caution">
    <text evidence="3">The sequence shown here is derived from an EMBL/GenBank/DDBJ whole genome shotgun (WGS) entry which is preliminary data.</text>
</comment>
<gene>
    <name evidence="3" type="ORF">JTE90_015588</name>
</gene>
<dbReference type="PANTHER" id="PTHR22198">
    <property type="entry name" value="FERM DOMAIN-CONTAINING PROTEIN"/>
    <property type="match status" value="1"/>
</dbReference>
<feature type="compositionally biased region" description="Low complexity" evidence="1">
    <location>
        <begin position="137"/>
        <end position="153"/>
    </location>
</feature>
<evidence type="ECO:0000259" key="2">
    <source>
        <dbReference type="Pfam" id="PF23672"/>
    </source>
</evidence>
<feature type="compositionally biased region" description="Basic and acidic residues" evidence="1">
    <location>
        <begin position="64"/>
        <end position="74"/>
    </location>
</feature>
<evidence type="ECO:0000313" key="3">
    <source>
        <dbReference type="EMBL" id="KAG8177140.1"/>
    </source>
</evidence>
<dbReference type="Proteomes" id="UP000827092">
    <property type="component" value="Unassembled WGS sequence"/>
</dbReference>